<feature type="transmembrane region" description="Helical" evidence="1">
    <location>
        <begin position="45"/>
        <end position="68"/>
    </location>
</feature>
<keyword evidence="3" id="KW-1185">Reference proteome</keyword>
<protein>
    <submittedName>
        <fullName evidence="2">Uncharacterized protein</fullName>
    </submittedName>
</protein>
<dbReference type="Proteomes" id="UP001626550">
    <property type="component" value="Unassembled WGS sequence"/>
</dbReference>
<keyword evidence="1" id="KW-0472">Membrane</keyword>
<comment type="caution">
    <text evidence="2">The sequence shown here is derived from an EMBL/GenBank/DDBJ whole genome shotgun (WGS) entry which is preliminary data.</text>
</comment>
<keyword evidence="1" id="KW-1133">Transmembrane helix</keyword>
<reference evidence="2 3" key="1">
    <citation type="submission" date="2024-11" db="EMBL/GenBank/DDBJ databases">
        <title>Adaptive evolution of stress response genes in parasites aligns with host niche diversity.</title>
        <authorList>
            <person name="Hahn C."/>
            <person name="Resl P."/>
        </authorList>
    </citation>
    <scope>NUCLEOTIDE SEQUENCE [LARGE SCALE GENOMIC DNA]</scope>
    <source>
        <strain evidence="2">EGGRZ-B1_66</strain>
        <tissue evidence="2">Body</tissue>
    </source>
</reference>
<keyword evidence="1" id="KW-0812">Transmembrane</keyword>
<dbReference type="EMBL" id="JBJKFK010004945">
    <property type="protein sequence ID" value="KAL3308624.1"/>
    <property type="molecule type" value="Genomic_DNA"/>
</dbReference>
<evidence type="ECO:0000313" key="3">
    <source>
        <dbReference type="Proteomes" id="UP001626550"/>
    </source>
</evidence>
<evidence type="ECO:0000256" key="1">
    <source>
        <dbReference type="SAM" id="Phobius"/>
    </source>
</evidence>
<evidence type="ECO:0000313" key="2">
    <source>
        <dbReference type="EMBL" id="KAL3308624.1"/>
    </source>
</evidence>
<feature type="transmembrane region" description="Helical" evidence="1">
    <location>
        <begin position="106"/>
        <end position="127"/>
    </location>
</feature>
<name>A0ABD2PM99_9PLAT</name>
<sequence length="158" mass="17239">MRSSPSNRCCATISYGRVLLGVIGLSTLVCLLLSISVNKTDNSNGLYMCMVGFTVAMMIVGTIMGFLGTWILDLITLFCAFLCAIFLSVAASCLTNVSPYMLKTSVWLAIATLYIIQAIVVGTIAALDKKHEKAVRLYNLERLAEMVKDQLEKENVKA</sequence>
<proteinExistence type="predicted"/>
<gene>
    <name evidence="2" type="ORF">Ciccas_012841</name>
</gene>
<accession>A0ABD2PM99</accession>
<feature type="transmembrane region" description="Helical" evidence="1">
    <location>
        <begin position="12"/>
        <end position="33"/>
    </location>
</feature>
<feature type="transmembrane region" description="Helical" evidence="1">
    <location>
        <begin position="74"/>
        <end position="94"/>
    </location>
</feature>
<dbReference type="AlphaFoldDB" id="A0ABD2PM99"/>
<organism evidence="2 3">
    <name type="scientific">Cichlidogyrus casuarinus</name>
    <dbReference type="NCBI Taxonomy" id="1844966"/>
    <lineage>
        <taxon>Eukaryota</taxon>
        <taxon>Metazoa</taxon>
        <taxon>Spiralia</taxon>
        <taxon>Lophotrochozoa</taxon>
        <taxon>Platyhelminthes</taxon>
        <taxon>Monogenea</taxon>
        <taxon>Monopisthocotylea</taxon>
        <taxon>Dactylogyridea</taxon>
        <taxon>Ancyrocephalidae</taxon>
        <taxon>Cichlidogyrus</taxon>
    </lineage>
</organism>